<dbReference type="Gene3D" id="1.10.150.50">
    <property type="entry name" value="Transcription Factor, Ets-1"/>
    <property type="match status" value="1"/>
</dbReference>
<sequence length="465" mass="51785">MGDLYHKAARDSVLELLKTATKRDANRRDEDGMSPVHYAASCGNVEALRLLVGKGGEPNRPNLDGATSVHLAASCGQLNCLSFLTNFGANIWALDNDGRTPLEEAALHGRMECMQHLDGLIAIYMMRNKKEVDRHRRQAKKDMMKRIKKNDKSIQSRENAYEKKVAKETRGRSKSENSNNSRDTWTGNGTSLSHRNAEKPFSEFTSVGLSSEQDEMPERKNGKSYSSETFQFGSRKIRMMGALRSKFSSLRSSDNEPRMVHRKSLEEAGLVRSMSQSSPSLLDQLESQVVENQHQSLVSESVDPHEVEYSDLAFGHVVKKFDDKGNVTTHVHYVPKNSAKVRNGSVASRTSHSSQHSSSSQLSSSFNDVRSLRSIEFEDTYSQSDMGADNTHGKTLVTFMASLNLEQFTTSLINESIDLSTLTLCTDEDLKDIGLPLGPRRKILDAVKKRNVALTHPGPMTDSKI</sequence>
<dbReference type="AlphaFoldDB" id="A0A9W9YJI1"/>
<evidence type="ECO:0000256" key="1">
    <source>
        <dbReference type="ARBA" id="ARBA00022737"/>
    </source>
</evidence>
<evidence type="ECO:0000259" key="5">
    <source>
        <dbReference type="SMART" id="SM00454"/>
    </source>
</evidence>
<protein>
    <submittedName>
        <fullName evidence="6">Usher syndrome type-1G protein</fullName>
    </submittedName>
</protein>
<dbReference type="PROSITE" id="PS50088">
    <property type="entry name" value="ANK_REPEAT"/>
    <property type="match status" value="2"/>
</dbReference>
<dbReference type="SMART" id="SM00454">
    <property type="entry name" value="SAM"/>
    <property type="match status" value="1"/>
</dbReference>
<proteinExistence type="predicted"/>
<dbReference type="InterPro" id="IPR036770">
    <property type="entry name" value="Ankyrin_rpt-contain_sf"/>
</dbReference>
<comment type="caution">
    <text evidence="6">The sequence shown here is derived from an EMBL/GenBank/DDBJ whole genome shotgun (WGS) entry which is preliminary data.</text>
</comment>
<dbReference type="InterPro" id="IPR001660">
    <property type="entry name" value="SAM"/>
</dbReference>
<dbReference type="OrthoDB" id="76949at2759"/>
<keyword evidence="1" id="KW-0677">Repeat</keyword>
<evidence type="ECO:0000256" key="3">
    <source>
        <dbReference type="PROSITE-ProRule" id="PRU00023"/>
    </source>
</evidence>
<keyword evidence="2 3" id="KW-0040">ANK repeat</keyword>
<dbReference type="PANTHER" id="PTHR24201:SF15">
    <property type="entry name" value="ANKYRIN REPEAT DOMAIN-CONTAINING PROTEIN 66"/>
    <property type="match status" value="1"/>
</dbReference>
<evidence type="ECO:0000256" key="4">
    <source>
        <dbReference type="SAM" id="MobiDB-lite"/>
    </source>
</evidence>
<dbReference type="Gene3D" id="1.25.40.20">
    <property type="entry name" value="Ankyrin repeat-containing domain"/>
    <property type="match status" value="1"/>
</dbReference>
<organism evidence="6 7">
    <name type="scientific">Desmophyllum pertusum</name>
    <dbReference type="NCBI Taxonomy" id="174260"/>
    <lineage>
        <taxon>Eukaryota</taxon>
        <taxon>Metazoa</taxon>
        <taxon>Cnidaria</taxon>
        <taxon>Anthozoa</taxon>
        <taxon>Hexacorallia</taxon>
        <taxon>Scleractinia</taxon>
        <taxon>Caryophylliina</taxon>
        <taxon>Caryophylliidae</taxon>
        <taxon>Desmophyllum</taxon>
    </lineage>
</organism>
<evidence type="ECO:0000313" key="7">
    <source>
        <dbReference type="Proteomes" id="UP001163046"/>
    </source>
</evidence>
<dbReference type="Proteomes" id="UP001163046">
    <property type="component" value="Unassembled WGS sequence"/>
</dbReference>
<feature type="compositionally biased region" description="Low complexity" evidence="4">
    <location>
        <begin position="351"/>
        <end position="365"/>
    </location>
</feature>
<dbReference type="SUPFAM" id="SSF47769">
    <property type="entry name" value="SAM/Pointed domain"/>
    <property type="match status" value="1"/>
</dbReference>
<dbReference type="InterPro" id="IPR050776">
    <property type="entry name" value="Ank_Repeat/CDKN_Inhibitor"/>
</dbReference>
<dbReference type="InterPro" id="IPR002110">
    <property type="entry name" value="Ankyrin_rpt"/>
</dbReference>
<dbReference type="SMART" id="SM00248">
    <property type="entry name" value="ANK"/>
    <property type="match status" value="3"/>
</dbReference>
<feature type="region of interest" description="Disordered" evidence="4">
    <location>
        <begin position="131"/>
        <end position="227"/>
    </location>
</feature>
<dbReference type="SUPFAM" id="SSF48403">
    <property type="entry name" value="Ankyrin repeat"/>
    <property type="match status" value="1"/>
</dbReference>
<feature type="domain" description="SAM" evidence="5">
    <location>
        <begin position="388"/>
        <end position="453"/>
    </location>
</feature>
<dbReference type="PROSITE" id="PS50297">
    <property type="entry name" value="ANK_REP_REGION"/>
    <property type="match status" value="2"/>
</dbReference>
<dbReference type="EMBL" id="MU827778">
    <property type="protein sequence ID" value="KAJ7340247.1"/>
    <property type="molecule type" value="Genomic_DNA"/>
</dbReference>
<evidence type="ECO:0000256" key="2">
    <source>
        <dbReference type="ARBA" id="ARBA00023043"/>
    </source>
</evidence>
<dbReference type="Pfam" id="PF00536">
    <property type="entry name" value="SAM_1"/>
    <property type="match status" value="1"/>
</dbReference>
<dbReference type="Pfam" id="PF12796">
    <property type="entry name" value="Ank_2"/>
    <property type="match status" value="1"/>
</dbReference>
<reference evidence="6" key="1">
    <citation type="submission" date="2023-01" db="EMBL/GenBank/DDBJ databases">
        <title>Genome assembly of the deep-sea coral Lophelia pertusa.</title>
        <authorList>
            <person name="Herrera S."/>
            <person name="Cordes E."/>
        </authorList>
    </citation>
    <scope>NUCLEOTIDE SEQUENCE</scope>
    <source>
        <strain evidence="6">USNM1676648</strain>
        <tissue evidence="6">Polyp</tissue>
    </source>
</reference>
<dbReference type="InterPro" id="IPR013761">
    <property type="entry name" value="SAM/pointed_sf"/>
</dbReference>
<name>A0A9W9YJI1_9CNID</name>
<dbReference type="PANTHER" id="PTHR24201">
    <property type="entry name" value="ANK_REP_REGION DOMAIN-CONTAINING PROTEIN"/>
    <property type="match status" value="1"/>
</dbReference>
<feature type="compositionally biased region" description="Basic and acidic residues" evidence="4">
    <location>
        <begin position="131"/>
        <end position="175"/>
    </location>
</feature>
<feature type="compositionally biased region" description="Polar residues" evidence="4">
    <location>
        <begin position="176"/>
        <end position="194"/>
    </location>
</feature>
<gene>
    <name evidence="6" type="primary">USH1G</name>
    <name evidence="6" type="ORF">OS493_002979</name>
</gene>
<accession>A0A9W9YJI1</accession>
<keyword evidence="7" id="KW-1185">Reference proteome</keyword>
<feature type="repeat" description="ANK" evidence="3">
    <location>
        <begin position="64"/>
        <end position="96"/>
    </location>
</feature>
<feature type="region of interest" description="Disordered" evidence="4">
    <location>
        <begin position="335"/>
        <end position="365"/>
    </location>
</feature>
<evidence type="ECO:0000313" key="6">
    <source>
        <dbReference type="EMBL" id="KAJ7340247.1"/>
    </source>
</evidence>
<feature type="repeat" description="ANK" evidence="3">
    <location>
        <begin position="31"/>
        <end position="63"/>
    </location>
</feature>